<dbReference type="HOGENOM" id="CLU_2450955_0_0_5"/>
<sequence>MGGEFPYRPPFVLLKWALGIAGLAMAFPLISTALFQFEMEWVRKVGAGFGLAAYFGSFLLLGLSAVLAVWAVAWLGLTFVLNRTGSQKD</sequence>
<evidence type="ECO:0000256" key="1">
    <source>
        <dbReference type="SAM" id="Phobius"/>
    </source>
</evidence>
<organism evidence="2 3">
    <name type="scientific">Leisingera methylohalidivorans DSM 14336</name>
    <dbReference type="NCBI Taxonomy" id="999552"/>
    <lineage>
        <taxon>Bacteria</taxon>
        <taxon>Pseudomonadati</taxon>
        <taxon>Pseudomonadota</taxon>
        <taxon>Alphaproteobacteria</taxon>
        <taxon>Rhodobacterales</taxon>
        <taxon>Roseobacteraceae</taxon>
        <taxon>Leisingera</taxon>
    </lineage>
</organism>
<feature type="transmembrane region" description="Helical" evidence="1">
    <location>
        <begin position="12"/>
        <end position="35"/>
    </location>
</feature>
<keyword evidence="1" id="KW-0472">Membrane</keyword>
<accession>V9VYZ9</accession>
<name>V9VYZ9_9RHOB</name>
<feature type="transmembrane region" description="Helical" evidence="1">
    <location>
        <begin position="55"/>
        <end position="81"/>
    </location>
</feature>
<reference evidence="2 3" key="1">
    <citation type="submission" date="2013-09" db="EMBL/GenBank/DDBJ databases">
        <authorList>
            <consortium name="DOE Joint Genome Institute"/>
            <person name="Klenk H.-P."/>
            <person name="Huntemann M."/>
            <person name="Han J."/>
            <person name="Chen A."/>
            <person name="Kyrpides N."/>
            <person name="Mavromatis K."/>
            <person name="Markowitz V."/>
            <person name="Palaniappan K."/>
            <person name="Ivanova N."/>
            <person name="Schaumberg A."/>
            <person name="Pati A."/>
            <person name="Liolios K."/>
            <person name="Nordberg H.P."/>
            <person name="Cantor M.N."/>
            <person name="Hua S.X."/>
            <person name="Woyke T."/>
        </authorList>
    </citation>
    <scope>NUCLEOTIDE SEQUENCE [LARGE SCALE GENOMIC DNA]</scope>
    <source>
        <strain evidence="2 3">DSM 14336</strain>
    </source>
</reference>
<dbReference type="RefSeq" id="WP_024091255.1">
    <property type="nucleotide sequence ID" value="NC_023135.1"/>
</dbReference>
<evidence type="ECO:0000313" key="2">
    <source>
        <dbReference type="EMBL" id="AHD03168.1"/>
    </source>
</evidence>
<keyword evidence="1" id="KW-0812">Transmembrane</keyword>
<proteinExistence type="predicted"/>
<dbReference type="EMBL" id="CP006773">
    <property type="protein sequence ID" value="AHD03168.1"/>
    <property type="molecule type" value="Genomic_DNA"/>
</dbReference>
<keyword evidence="3" id="KW-1185">Reference proteome</keyword>
<dbReference type="STRING" id="999552.METH_15295"/>
<protein>
    <submittedName>
        <fullName evidence="2">Uncharacterized protein</fullName>
    </submittedName>
</protein>
<keyword evidence="1" id="KW-1133">Transmembrane helix</keyword>
<dbReference type="AlphaFoldDB" id="V9VYZ9"/>
<evidence type="ECO:0000313" key="3">
    <source>
        <dbReference type="Proteomes" id="UP000018780"/>
    </source>
</evidence>
<dbReference type="KEGG" id="lmd:METH_15295"/>
<gene>
    <name evidence="2" type="ORF">METH_15295</name>
</gene>
<dbReference type="Proteomes" id="UP000018780">
    <property type="component" value="Chromosome"/>
</dbReference>